<comment type="caution">
    <text evidence="1">The sequence shown here is derived from an EMBL/GenBank/DDBJ whole genome shotgun (WGS) entry which is preliminary data.</text>
</comment>
<evidence type="ECO:0000313" key="1">
    <source>
        <dbReference type="EMBL" id="KAJ4470850.1"/>
    </source>
</evidence>
<name>A0A9W9DIB9_9AGAR</name>
<accession>A0A9W9DIB9</accession>
<dbReference type="AlphaFoldDB" id="A0A9W9DIB9"/>
<protein>
    <submittedName>
        <fullName evidence="1">Uncharacterized protein</fullName>
    </submittedName>
</protein>
<keyword evidence="2" id="KW-1185">Reference proteome</keyword>
<sequence>MVSDNRCDLFPIEHNLYGYLALPHRRCMHLNAAPTRYNWQSFSGRYKANFGYSLSLSSSITIHGLSSSKGLNLIHLTRNQSFPAKRYASDLKATGPEGDSHYWDAISPLVGRLHADLEITEPLSEGRIGMVFAARLVSLRQSVHEETVLAHSLPLPSQFCVKLAKPEYFRSLAREA</sequence>
<gene>
    <name evidence="1" type="ORF">J3R30DRAFT_1130981</name>
</gene>
<dbReference type="OrthoDB" id="3043902at2759"/>
<proteinExistence type="predicted"/>
<evidence type="ECO:0000313" key="2">
    <source>
        <dbReference type="Proteomes" id="UP001150266"/>
    </source>
</evidence>
<dbReference type="EMBL" id="JAOTPV010000024">
    <property type="protein sequence ID" value="KAJ4470850.1"/>
    <property type="molecule type" value="Genomic_DNA"/>
</dbReference>
<organism evidence="1 2">
    <name type="scientific">Lentinula aciculospora</name>
    <dbReference type="NCBI Taxonomy" id="153920"/>
    <lineage>
        <taxon>Eukaryota</taxon>
        <taxon>Fungi</taxon>
        <taxon>Dikarya</taxon>
        <taxon>Basidiomycota</taxon>
        <taxon>Agaricomycotina</taxon>
        <taxon>Agaricomycetes</taxon>
        <taxon>Agaricomycetidae</taxon>
        <taxon>Agaricales</taxon>
        <taxon>Marasmiineae</taxon>
        <taxon>Omphalotaceae</taxon>
        <taxon>Lentinula</taxon>
    </lineage>
</organism>
<reference evidence="1" key="1">
    <citation type="submission" date="2022-08" db="EMBL/GenBank/DDBJ databases">
        <title>A Global Phylogenomic Analysis of the Shiitake Genus Lentinula.</title>
        <authorList>
            <consortium name="DOE Joint Genome Institute"/>
            <person name="Sierra-Patev S."/>
            <person name="Min B."/>
            <person name="Naranjo-Ortiz M."/>
            <person name="Looney B."/>
            <person name="Konkel Z."/>
            <person name="Slot J.C."/>
            <person name="Sakamoto Y."/>
            <person name="Steenwyk J.L."/>
            <person name="Rokas A."/>
            <person name="Carro J."/>
            <person name="Camarero S."/>
            <person name="Ferreira P."/>
            <person name="Molpeceres G."/>
            <person name="Ruiz-Duenas F.J."/>
            <person name="Serrano A."/>
            <person name="Henrissat B."/>
            <person name="Drula E."/>
            <person name="Hughes K.W."/>
            <person name="Mata J.L."/>
            <person name="Ishikawa N.K."/>
            <person name="Vargas-Isla R."/>
            <person name="Ushijima S."/>
            <person name="Smith C.A."/>
            <person name="Ahrendt S."/>
            <person name="Andreopoulos W."/>
            <person name="He G."/>
            <person name="Labutti K."/>
            <person name="Lipzen A."/>
            <person name="Ng V."/>
            <person name="Riley R."/>
            <person name="Sandor L."/>
            <person name="Barry K."/>
            <person name="Martinez A.T."/>
            <person name="Xiao Y."/>
            <person name="Gibbons J.G."/>
            <person name="Terashima K."/>
            <person name="Grigoriev I.V."/>
            <person name="Hibbett D.S."/>
        </authorList>
    </citation>
    <scope>NUCLEOTIDE SEQUENCE</scope>
    <source>
        <strain evidence="1">JLM2183</strain>
    </source>
</reference>
<dbReference type="Proteomes" id="UP001150266">
    <property type="component" value="Unassembled WGS sequence"/>
</dbReference>